<evidence type="ECO:0000313" key="2">
    <source>
        <dbReference type="EMBL" id="GAA3671255.1"/>
    </source>
</evidence>
<dbReference type="Proteomes" id="UP001500752">
    <property type="component" value="Unassembled WGS sequence"/>
</dbReference>
<keyword evidence="3" id="KW-1185">Reference proteome</keyword>
<sequence>MVGQRQDVEPGGLGRGDDVGRGLGTVRDMRVGVEVDPHCLSLVALVRSWADPALRAARRGQRFPAAAGGLGNPLPASRAPLRTSCRGEHLWEPIDPPAASARMEG</sequence>
<reference evidence="3" key="1">
    <citation type="journal article" date="2019" name="Int. J. Syst. Evol. Microbiol.">
        <title>The Global Catalogue of Microorganisms (GCM) 10K type strain sequencing project: providing services to taxonomists for standard genome sequencing and annotation.</title>
        <authorList>
            <consortium name="The Broad Institute Genomics Platform"/>
            <consortium name="The Broad Institute Genome Sequencing Center for Infectious Disease"/>
            <person name="Wu L."/>
            <person name="Ma J."/>
        </authorList>
    </citation>
    <scope>NUCLEOTIDE SEQUENCE [LARGE SCALE GENOMIC DNA]</scope>
    <source>
        <strain evidence="3">JCM 30742</strain>
    </source>
</reference>
<gene>
    <name evidence="2" type="ORF">GCM10023081_07040</name>
</gene>
<protein>
    <submittedName>
        <fullName evidence="2">Uncharacterized protein</fullName>
    </submittedName>
</protein>
<evidence type="ECO:0000256" key="1">
    <source>
        <dbReference type="SAM" id="MobiDB-lite"/>
    </source>
</evidence>
<name>A0ABP7C051_9MICC</name>
<dbReference type="EMBL" id="BAABEO010000008">
    <property type="protein sequence ID" value="GAA3671255.1"/>
    <property type="molecule type" value="Genomic_DNA"/>
</dbReference>
<feature type="region of interest" description="Disordered" evidence="1">
    <location>
        <begin position="1"/>
        <end position="23"/>
    </location>
</feature>
<evidence type="ECO:0000313" key="3">
    <source>
        <dbReference type="Proteomes" id="UP001500752"/>
    </source>
</evidence>
<accession>A0ABP7C051</accession>
<proteinExistence type="predicted"/>
<comment type="caution">
    <text evidence="2">The sequence shown here is derived from an EMBL/GenBank/DDBJ whole genome shotgun (WGS) entry which is preliminary data.</text>
</comment>
<organism evidence="2 3">
    <name type="scientific">Arthrobacter ginkgonis</name>
    <dbReference type="NCBI Taxonomy" id="1630594"/>
    <lineage>
        <taxon>Bacteria</taxon>
        <taxon>Bacillati</taxon>
        <taxon>Actinomycetota</taxon>
        <taxon>Actinomycetes</taxon>
        <taxon>Micrococcales</taxon>
        <taxon>Micrococcaceae</taxon>
        <taxon>Arthrobacter</taxon>
    </lineage>
</organism>